<name>A0A8S9ZET1_9BILA</name>
<accession>A0A8S9ZET1</accession>
<dbReference type="OrthoDB" id="8300170at2759"/>
<dbReference type="Proteomes" id="UP000605970">
    <property type="component" value="Unassembled WGS sequence"/>
</dbReference>
<evidence type="ECO:0000313" key="2">
    <source>
        <dbReference type="Proteomes" id="UP000605970"/>
    </source>
</evidence>
<keyword evidence="2" id="KW-1185">Reference proteome</keyword>
<organism evidence="1 2">
    <name type="scientific">Meloidogyne graminicola</name>
    <dbReference type="NCBI Taxonomy" id="189291"/>
    <lineage>
        <taxon>Eukaryota</taxon>
        <taxon>Metazoa</taxon>
        <taxon>Ecdysozoa</taxon>
        <taxon>Nematoda</taxon>
        <taxon>Chromadorea</taxon>
        <taxon>Rhabditida</taxon>
        <taxon>Tylenchina</taxon>
        <taxon>Tylenchomorpha</taxon>
        <taxon>Tylenchoidea</taxon>
        <taxon>Meloidogynidae</taxon>
        <taxon>Meloidogyninae</taxon>
        <taxon>Meloidogyne</taxon>
    </lineage>
</organism>
<reference evidence="1" key="1">
    <citation type="journal article" date="2020" name="Ecol. Evol.">
        <title>Genome structure and content of the rice root-knot nematode (Meloidogyne graminicola).</title>
        <authorList>
            <person name="Phan N.T."/>
            <person name="Danchin E.G.J."/>
            <person name="Klopp C."/>
            <person name="Perfus-Barbeoch L."/>
            <person name="Kozlowski D.K."/>
            <person name="Koutsovoulos G.D."/>
            <person name="Lopez-Roques C."/>
            <person name="Bouchez O."/>
            <person name="Zahm M."/>
            <person name="Besnard G."/>
            <person name="Bellafiore S."/>
        </authorList>
    </citation>
    <scope>NUCLEOTIDE SEQUENCE</scope>
    <source>
        <strain evidence="1">VN-18</strain>
    </source>
</reference>
<proteinExistence type="predicted"/>
<sequence length="114" mass="13537">MYAHKSRFLADRYQFLDVHLSSRQIMKVGLGMCEEFEYLETNNIEIKSVFRNKNKYTLEPNNLLNFQKQHIKWNIIFARPKPIVIVYKPETAKIVLESNQLISKPFEYSVVPTL</sequence>
<gene>
    <name evidence="1" type="ORF">Mgra_00008820</name>
</gene>
<protein>
    <submittedName>
        <fullName evidence="1">Uncharacterized protein</fullName>
    </submittedName>
</protein>
<dbReference type="EMBL" id="JABEBT010000124">
    <property type="protein sequence ID" value="KAF7630950.1"/>
    <property type="molecule type" value="Genomic_DNA"/>
</dbReference>
<dbReference type="AlphaFoldDB" id="A0A8S9ZET1"/>
<comment type="caution">
    <text evidence="1">The sequence shown here is derived from an EMBL/GenBank/DDBJ whole genome shotgun (WGS) entry which is preliminary data.</text>
</comment>
<evidence type="ECO:0000313" key="1">
    <source>
        <dbReference type="EMBL" id="KAF7630950.1"/>
    </source>
</evidence>